<organism evidence="5 6">
    <name type="scientific">Modicisalibacter tunisiensis</name>
    <dbReference type="NCBI Taxonomy" id="390637"/>
    <lineage>
        <taxon>Bacteria</taxon>
        <taxon>Pseudomonadati</taxon>
        <taxon>Pseudomonadota</taxon>
        <taxon>Gammaproteobacteria</taxon>
        <taxon>Oceanospirillales</taxon>
        <taxon>Halomonadaceae</taxon>
        <taxon>Modicisalibacter</taxon>
    </lineage>
</organism>
<proteinExistence type="predicted"/>
<gene>
    <name evidence="5" type="ORF">KGQ91_04605</name>
</gene>
<dbReference type="Pfam" id="PF05402">
    <property type="entry name" value="PqqD"/>
    <property type="match status" value="1"/>
</dbReference>
<keyword evidence="3" id="KW-0067">ATP-binding</keyword>
<feature type="region of interest" description="Disordered" evidence="4">
    <location>
        <begin position="508"/>
        <end position="532"/>
    </location>
</feature>
<dbReference type="InterPro" id="IPR004344">
    <property type="entry name" value="TTL/TTLL_fam"/>
</dbReference>
<keyword evidence="6" id="KW-1185">Reference proteome</keyword>
<accession>A0ABS7WWI0</accession>
<feature type="compositionally biased region" description="Basic and acidic residues" evidence="4">
    <location>
        <begin position="759"/>
        <end position="769"/>
    </location>
</feature>
<evidence type="ECO:0000256" key="1">
    <source>
        <dbReference type="ARBA" id="ARBA00022598"/>
    </source>
</evidence>
<evidence type="ECO:0000256" key="2">
    <source>
        <dbReference type="ARBA" id="ARBA00022741"/>
    </source>
</evidence>
<feature type="region of interest" description="Disordered" evidence="4">
    <location>
        <begin position="755"/>
        <end position="777"/>
    </location>
</feature>
<name>A0ABS7WWI0_9GAMM</name>
<evidence type="ECO:0000256" key="3">
    <source>
        <dbReference type="ARBA" id="ARBA00022840"/>
    </source>
</evidence>
<dbReference type="SUPFAM" id="SSF56059">
    <property type="entry name" value="Glutathione synthetase ATP-binding domain-like"/>
    <property type="match status" value="1"/>
</dbReference>
<dbReference type="EMBL" id="JAGXFD010000001">
    <property type="protein sequence ID" value="MBZ9566968.1"/>
    <property type="molecule type" value="Genomic_DNA"/>
</dbReference>
<dbReference type="PANTHER" id="PTHR12241">
    <property type="entry name" value="TUBULIN POLYGLUTAMYLASE"/>
    <property type="match status" value="1"/>
</dbReference>
<comment type="caution">
    <text evidence="5">The sequence shown here is derived from an EMBL/GenBank/DDBJ whole genome shotgun (WGS) entry which is preliminary data.</text>
</comment>
<evidence type="ECO:0000313" key="6">
    <source>
        <dbReference type="Proteomes" id="UP001319883"/>
    </source>
</evidence>
<dbReference type="RefSeq" id="WP_224420385.1">
    <property type="nucleotide sequence ID" value="NZ_JAGXFD010000001.1"/>
</dbReference>
<dbReference type="PROSITE" id="PS51221">
    <property type="entry name" value="TTL"/>
    <property type="match status" value="1"/>
</dbReference>
<keyword evidence="1" id="KW-0436">Ligase</keyword>
<dbReference type="Proteomes" id="UP001319883">
    <property type="component" value="Unassembled WGS sequence"/>
</dbReference>
<protein>
    <recommendedName>
        <fullName evidence="7">Tubulin polyglutamylase TTLL5</fullName>
    </recommendedName>
</protein>
<dbReference type="PANTHER" id="PTHR12241:SF162">
    <property type="entry name" value="TUBULIN MONOGLUTAMYLASE TTLL4"/>
    <property type="match status" value="1"/>
</dbReference>
<evidence type="ECO:0000256" key="4">
    <source>
        <dbReference type="SAM" id="MobiDB-lite"/>
    </source>
</evidence>
<dbReference type="Pfam" id="PF03133">
    <property type="entry name" value="TTL"/>
    <property type="match status" value="1"/>
</dbReference>
<dbReference type="Gene3D" id="3.30.470.20">
    <property type="entry name" value="ATP-grasp fold, B domain"/>
    <property type="match status" value="1"/>
</dbReference>
<keyword evidence="2" id="KW-0547">Nucleotide-binding</keyword>
<sequence length="777" mass="85468">MTMPSSRAPRYWLGGKRADEQDRFFREALEARGWVAGDAEHWQAGWFTGMPDPEQFRKLSPTCKLNHLPGNNALTLKSRLYQSLATLRDRMEERFGSQSSQVARLDFFPRAYLMPDDYHALQDAALADPGQCWILKPANASKGKGIRLLEDAADAPRQSNWLVQEYLDDPHTIRGHKYVLRLYVLLASLAPLRLYVYRQGFAKLASGLYDRDDKANPYSHLTNPDINARNTDAEVPVEFIDLDRYRAWLREQGHDDEALFERLHDRLTLTVIAALDSFRQRCADDGIDSRGGYELLGIDCLIDANLKPWILECNLSPSLGVCAGPDSGGPAEEAIKRRLVEDLVALVDIDGRETPGASDDSPQALRDDAQRELSRAGDFLRLYPGSAPADHLAFFTLPGLLDWRLASTFDAQVPAEPYLQRGDVTELIDNDRLALYAPHRGGLLSLNDSAALIWLLAGEGETPSGIVAHLHQASQVDQPAPDRNALERHVWQCLEAWCRQGLLRQAPTHDSAPLASPERDHPTRTHTPPPAPIGLSIAGRSWALHTRSLPARERLVGALTAWEPGQVATLPQLELIQETGGYRLMIDADLVASHLGLAELGPRLIDELGRRALAEGQLMIDAALLVHRDAPEAAILVPVAGDDWQPLLAMAEPLGYCLIRGIAWHRQGPSQASVLALPLTLPGGRLITPSAYPSCDLRITGVATWDDDTARPTPLALLAALLPAARHADTSPPDGHDVAVLLEWLTALPRFSLPGDSPEPARARLENGTHHALPSGN</sequence>
<evidence type="ECO:0000313" key="5">
    <source>
        <dbReference type="EMBL" id="MBZ9566968.1"/>
    </source>
</evidence>
<reference evidence="5 6" key="1">
    <citation type="submission" date="2021-05" db="EMBL/GenBank/DDBJ databases">
        <title>Petroleum and Energy Research Collection (APPE): ex situ preservation of microbial diversity associated with the oil industry and exploitation of its biotechnological potential.</title>
        <authorList>
            <person name="Paixao C.T.M."/>
            <person name="Gomes M.B."/>
            <person name="Oliveira V.M."/>
        </authorList>
    </citation>
    <scope>NUCLEOTIDE SEQUENCE [LARGE SCALE GENOMIC DNA]</scope>
    <source>
        <strain evidence="5 6">LIT2</strain>
    </source>
</reference>
<evidence type="ECO:0008006" key="7">
    <source>
        <dbReference type="Google" id="ProtNLM"/>
    </source>
</evidence>
<dbReference type="InterPro" id="IPR008792">
    <property type="entry name" value="PQQD"/>
</dbReference>